<evidence type="ECO:0000313" key="3">
    <source>
        <dbReference type="EMBL" id="WYJ88375.1"/>
    </source>
</evidence>
<dbReference type="EMBL" id="NGMM01000001">
    <property type="protein sequence ID" value="OTP18329.1"/>
    <property type="molecule type" value="Genomic_DNA"/>
</dbReference>
<dbReference type="Proteomes" id="UP000195141">
    <property type="component" value="Chromosome"/>
</dbReference>
<evidence type="ECO:0000256" key="1">
    <source>
        <dbReference type="SAM" id="Phobius"/>
    </source>
</evidence>
<gene>
    <name evidence="3" type="ORF">A5888_000094</name>
    <name evidence="2" type="ORF">A5888_000143</name>
</gene>
<feature type="transmembrane region" description="Helical" evidence="1">
    <location>
        <begin position="100"/>
        <end position="121"/>
    </location>
</feature>
<reference evidence="3" key="2">
    <citation type="submission" date="2017-05" db="EMBL/GenBank/DDBJ databases">
        <authorList>
            <consortium name="The Broad Institute Genomics Platform"/>
            <consortium name="The Broad Institute Genomic Center for Infectious Diseases"/>
            <person name="Earl A."/>
            <person name="Manson A."/>
            <person name="Schwartman J."/>
            <person name="Gilmore M."/>
            <person name="Abouelleil A."/>
            <person name="Cao P."/>
            <person name="Chapman S."/>
            <person name="Cusick C."/>
            <person name="Shea T."/>
            <person name="Young S."/>
            <person name="Neafsey D."/>
            <person name="Nusbaum C."/>
            <person name="Birren B."/>
        </authorList>
    </citation>
    <scope>NUCLEOTIDE SEQUENCE</scope>
    <source>
        <strain evidence="3">9E7_DIV0242</strain>
    </source>
</reference>
<evidence type="ECO:0000313" key="2">
    <source>
        <dbReference type="EMBL" id="OTP18329.1"/>
    </source>
</evidence>
<organism evidence="2">
    <name type="scientific">Candidatus Enterococcus clewellii</name>
    <dbReference type="NCBI Taxonomy" id="1834193"/>
    <lineage>
        <taxon>Bacteria</taxon>
        <taxon>Bacillati</taxon>
        <taxon>Bacillota</taxon>
        <taxon>Bacilli</taxon>
        <taxon>Lactobacillales</taxon>
        <taxon>Enterococcaceae</taxon>
        <taxon>Enterococcus</taxon>
    </lineage>
</organism>
<keyword evidence="1" id="KW-0812">Transmembrane</keyword>
<evidence type="ECO:0000313" key="4">
    <source>
        <dbReference type="Proteomes" id="UP000195141"/>
    </source>
</evidence>
<feature type="transmembrane region" description="Helical" evidence="1">
    <location>
        <begin position="199"/>
        <end position="217"/>
    </location>
</feature>
<sequence length="229" mass="26241">MMKSMRTFENNLYMKAFRWAYNLLIFNVLFTLLNLPLFLAFNLLAVDPRNTLFFLVALLPFGGAFAALLGSLEQFSLDKECEPVTVFFNQIRSFWLKGTAYWLVTLACLIVIFTDLLFFSATPWFQWISPLLFIVGVIGLGVFLNSSYFQIRNPLASSKDIYKISFFYTLKKWYLTGLNGLLLVAILGCMLLKPQLGYLLAPSLLGGLIYLNSRHLYKVKAVDPMERHP</sequence>
<protein>
    <recommendedName>
        <fullName evidence="5">DUF624 domain-containing protein</fullName>
    </recommendedName>
</protein>
<keyword evidence="4" id="KW-1185">Reference proteome</keyword>
<feature type="transmembrane region" description="Helical" evidence="1">
    <location>
        <begin position="21"/>
        <end position="45"/>
    </location>
</feature>
<keyword evidence="1" id="KW-0472">Membrane</keyword>
<accession>A0A242KB81</accession>
<dbReference type="AlphaFoldDB" id="A0A242KB81"/>
<evidence type="ECO:0008006" key="5">
    <source>
        <dbReference type="Google" id="ProtNLM"/>
    </source>
</evidence>
<reference evidence="2" key="1">
    <citation type="submission" date="2017-05" db="EMBL/GenBank/DDBJ databases">
        <title>The Genome Sequence of Enterococcus sp. 9E7_DIV0242.</title>
        <authorList>
            <consortium name="The Broad Institute Genomics Platform"/>
            <consortium name="The Broad Institute Genomic Center for Infectious Diseases"/>
            <person name="Earl A."/>
            <person name="Manson A."/>
            <person name="Schwartman J."/>
            <person name="Gilmore M."/>
            <person name="Abouelleil A."/>
            <person name="Cao P."/>
            <person name="Chapman S."/>
            <person name="Cusick C."/>
            <person name="Shea T."/>
            <person name="Young S."/>
            <person name="Neafsey D."/>
            <person name="Nusbaum C."/>
            <person name="Birren B."/>
        </authorList>
    </citation>
    <scope>NUCLEOTIDE SEQUENCE [LARGE SCALE GENOMIC DNA]</scope>
    <source>
        <strain evidence="2">9E7_DIV0242</strain>
    </source>
</reference>
<dbReference type="EMBL" id="CP147247">
    <property type="protein sequence ID" value="WYJ88375.1"/>
    <property type="molecule type" value="Genomic_DNA"/>
</dbReference>
<reference evidence="3" key="3">
    <citation type="submission" date="2024-03" db="EMBL/GenBank/DDBJ databases">
        <title>The Genome Sequence of Enterococcus sp. DIV0242b.</title>
        <authorList>
            <consortium name="The Broad Institute Genomics Platform"/>
            <consortium name="The Broad Institute Microbial Omics Core"/>
            <consortium name="The Broad Institute Genomic Center for Infectious Diseases"/>
            <person name="Earl A."/>
            <person name="Manson A."/>
            <person name="Gilmore M."/>
            <person name="Schwartman J."/>
            <person name="Shea T."/>
            <person name="Abouelleil A."/>
            <person name="Cao P."/>
            <person name="Chapman S."/>
            <person name="Cusick C."/>
            <person name="Young S."/>
            <person name="Neafsey D."/>
            <person name="Nusbaum C."/>
            <person name="Birren B."/>
        </authorList>
    </citation>
    <scope>NUCLEOTIDE SEQUENCE</scope>
    <source>
        <strain evidence="3">9E7_DIV0242</strain>
    </source>
</reference>
<feature type="transmembrane region" description="Helical" evidence="1">
    <location>
        <begin position="51"/>
        <end position="69"/>
    </location>
</feature>
<dbReference type="RefSeq" id="WP_139843788.1">
    <property type="nucleotide sequence ID" value="NZ_CP147247.1"/>
</dbReference>
<keyword evidence="1" id="KW-1133">Transmembrane helix</keyword>
<proteinExistence type="predicted"/>
<name>A0A242KB81_9ENTE</name>
<feature type="transmembrane region" description="Helical" evidence="1">
    <location>
        <begin position="127"/>
        <end position="151"/>
    </location>
</feature>
<feature type="transmembrane region" description="Helical" evidence="1">
    <location>
        <begin position="172"/>
        <end position="193"/>
    </location>
</feature>
<dbReference type="OrthoDB" id="2182688at2"/>